<gene>
    <name evidence="2" type="ORF">SAMN04487850_1486</name>
</gene>
<feature type="chain" id="PRO_5011611815" evidence="1">
    <location>
        <begin position="28"/>
        <end position="736"/>
    </location>
</feature>
<reference evidence="2 3" key="1">
    <citation type="submission" date="2016-10" db="EMBL/GenBank/DDBJ databases">
        <authorList>
            <person name="de Groot N.N."/>
        </authorList>
    </citation>
    <scope>NUCLEOTIDE SEQUENCE [LARGE SCALE GENOMIC DNA]</scope>
    <source>
        <strain evidence="2 3">TC2-24</strain>
    </source>
</reference>
<evidence type="ECO:0000313" key="2">
    <source>
        <dbReference type="EMBL" id="SEW07463.1"/>
    </source>
</evidence>
<dbReference type="EMBL" id="FOIQ01000003">
    <property type="protein sequence ID" value="SEW07463.1"/>
    <property type="molecule type" value="Genomic_DNA"/>
</dbReference>
<accession>A0A1I0P033</accession>
<keyword evidence="3" id="KW-1185">Reference proteome</keyword>
<keyword evidence="1" id="KW-0732">Signal</keyword>
<protein>
    <submittedName>
        <fullName evidence="2">Uncharacterized protein</fullName>
    </submittedName>
</protein>
<evidence type="ECO:0000256" key="1">
    <source>
        <dbReference type="SAM" id="SignalP"/>
    </source>
</evidence>
<dbReference type="RefSeq" id="WP_143065748.1">
    <property type="nucleotide sequence ID" value="NZ_FOIQ01000003.1"/>
</dbReference>
<feature type="signal peptide" evidence="1">
    <location>
        <begin position="1"/>
        <end position="27"/>
    </location>
</feature>
<evidence type="ECO:0000313" key="3">
    <source>
        <dbReference type="Proteomes" id="UP000199373"/>
    </source>
</evidence>
<name>A0A1I0P033_9BACT</name>
<sequence length="736" mass="76664">MTKPDNRLHAVQLCLVAIMLIGLIACTTDDATSQQSSQGGAPVYSIRIPATFGENLSKTRAVNYNSETGALDATFTTDDVIFATIVSAGDNQAATTILKPDNNGNSVNLVPYTGSTVSFHDNTDPDLSTNPTLVSLTGGETIFLEYHSTAINEFFDYTGLYTDPFGVTQNGTLAGLSLFDYATATVQVTGITGNETDGYALTTTNASFNNQQSMFKFTFTGLPSGVGVKKVVIHSSEDKLVTGYSPTLMTLSTSISMPASPILYGDITIDLGTAASASNSTVYAALRFDPLDNETATDNIIFTITGTDNKTYTTTKTSPAGGFQNGKYYSSTVALPTYRVYTAQNVYTNEQIPSDATKVTSTGPTSWGTGTYVVSDDVTITNGVNLTGDVKLILMDGASLTVKRITNSDEGTLSVYGQSAGTGKLTVDNTILSDPNYSAMTVNGLTVHGGEIEVKAARSNVNYLVGGVLSSGPVTVYNGKVTATSDNGCGIRITYNHLIVYDGEVNITSKGDAILLYNDNNLTHTDLEIKGGSVTAKSTVGSGVHIKSGKGDKITIDGGLLTAIGGEGNGGADGYGIYIDPWNKANIQIESGTLDVTGGNATTRRDGRPGISIWGDISVEDGTFTVKGGEGSDDRNGGHGIYFKTAGLLTVNGGTVDITGSKGANGINGSVSSSIQAFNGGQSSITGGEGSKAFNRAVKIKSGLTAYCSSSTDSPSTLITGEDQNVTLSYRYVNIK</sequence>
<dbReference type="AlphaFoldDB" id="A0A1I0P033"/>
<organism evidence="2 3">
    <name type="scientific">Prevotella aff. ruminicola Tc2-24</name>
    <dbReference type="NCBI Taxonomy" id="81582"/>
    <lineage>
        <taxon>Bacteria</taxon>
        <taxon>Pseudomonadati</taxon>
        <taxon>Bacteroidota</taxon>
        <taxon>Bacteroidia</taxon>
        <taxon>Bacteroidales</taxon>
        <taxon>Prevotellaceae</taxon>
        <taxon>Prevotella</taxon>
    </lineage>
</organism>
<dbReference type="Proteomes" id="UP000199373">
    <property type="component" value="Unassembled WGS sequence"/>
</dbReference>
<proteinExistence type="predicted"/>
<dbReference type="PROSITE" id="PS51257">
    <property type="entry name" value="PROKAR_LIPOPROTEIN"/>
    <property type="match status" value="1"/>
</dbReference>